<feature type="domain" description="FAD-dependent protein C-terminal" evidence="1">
    <location>
        <begin position="292"/>
        <end position="471"/>
    </location>
</feature>
<protein>
    <submittedName>
        <fullName evidence="2">NAD(FAD)-utilizing dehydrogenase</fullName>
    </submittedName>
</protein>
<dbReference type="InterPro" id="IPR036188">
    <property type="entry name" value="FAD/NAD-bd_sf"/>
</dbReference>
<dbReference type="SUPFAM" id="SSF51905">
    <property type="entry name" value="FAD/NAD(P)-binding domain"/>
    <property type="match status" value="1"/>
</dbReference>
<dbReference type="EMBL" id="QXWK01000043">
    <property type="protein sequence ID" value="NBH62926.1"/>
    <property type="molecule type" value="Genomic_DNA"/>
</dbReference>
<dbReference type="Gene3D" id="3.50.50.60">
    <property type="entry name" value="FAD/NAD(P)-binding domain"/>
    <property type="match status" value="2"/>
</dbReference>
<evidence type="ECO:0000259" key="1">
    <source>
        <dbReference type="Pfam" id="PF21688"/>
    </source>
</evidence>
<gene>
    <name evidence="2" type="ORF">D0435_14885</name>
</gene>
<dbReference type="Proteomes" id="UP000446866">
    <property type="component" value="Unassembled WGS sequence"/>
</dbReference>
<dbReference type="Gene3D" id="3.30.70.2700">
    <property type="match status" value="1"/>
</dbReference>
<dbReference type="AlphaFoldDB" id="A0A845QMR1"/>
<sequence length="523" mass="57395">MTPRYRIHQVKLSLQESTADLPKKILKKLGNRDYILTDVEIVKESIDARDKKDIKKVYSVDFSVVTRQRPRDYIRIRTGGKTGVEEAPDMTYIEVPCGEQVLTHRPVIIGFGPCGMFAGLTLARRGLKPLIIERGAPIEKRVADVEKFWAEGILNPESNVQFGEGGAGTFSDGKLTTGIKDPRIRRVLSDFVRAGADPDILYKQRAHIGTDVLRTVVKNIREEIIRLGGEVRFNTRFVEVKTKDKCVKSIVVVKEGKEEEIFTEDVVLAIGHSARDTFRYLAGRGIKMQQKPFSIGVRIEHPQSLIDRAQYGEGASQLSPADYKLSHHCTNGRGVYTFCMCPGGEVVVASSQEGGVVTNGMSNRARNSGTANSGLLVDVRCEDFGSPSPLAGIEFQEKYEKLAFSLGGGNYQAPKTTWAEFRDDKDAAAAVIGSLPEFAVESIREAMPHLGRKLSGFDDDRAVLTAVETRSSSPVRFARNENMEGTFGGFYPAGEGTGYAGGIMSAACDGIKVAEKIISKYQA</sequence>
<dbReference type="InterPro" id="IPR049516">
    <property type="entry name" value="FAD-depend_C"/>
</dbReference>
<organism evidence="2 3">
    <name type="scientific">Anaerotruncus colihominis</name>
    <dbReference type="NCBI Taxonomy" id="169435"/>
    <lineage>
        <taxon>Bacteria</taxon>
        <taxon>Bacillati</taxon>
        <taxon>Bacillota</taxon>
        <taxon>Clostridia</taxon>
        <taxon>Eubacteriales</taxon>
        <taxon>Oscillospiraceae</taxon>
        <taxon>Anaerotruncus</taxon>
    </lineage>
</organism>
<evidence type="ECO:0000313" key="2">
    <source>
        <dbReference type="EMBL" id="NBH62926.1"/>
    </source>
</evidence>
<proteinExistence type="predicted"/>
<evidence type="ECO:0000313" key="3">
    <source>
        <dbReference type="Proteomes" id="UP000446866"/>
    </source>
</evidence>
<dbReference type="PIRSF" id="PIRSF038984">
    <property type="entry name" value="FAD_binding_protein"/>
    <property type="match status" value="1"/>
</dbReference>
<accession>A0A845QMR1</accession>
<dbReference type="PANTHER" id="PTHR42842">
    <property type="entry name" value="FAD/NAD(P)-BINDING OXIDOREDUCTASE"/>
    <property type="match status" value="1"/>
</dbReference>
<keyword evidence="3" id="KW-1185">Reference proteome</keyword>
<name>A0A845QMR1_9FIRM</name>
<reference evidence="2 3" key="1">
    <citation type="submission" date="2018-08" db="EMBL/GenBank/DDBJ databases">
        <title>Murine metabolic-syndrome-specific gut microbial biobank.</title>
        <authorList>
            <person name="Liu C."/>
        </authorList>
    </citation>
    <scope>NUCLEOTIDE SEQUENCE [LARGE SCALE GENOMIC DNA]</scope>
    <source>
        <strain evidence="2 3">28</strain>
    </source>
</reference>
<dbReference type="RefSeq" id="WP_160203206.1">
    <property type="nucleotide sequence ID" value="NZ_QXWK01000043.1"/>
</dbReference>
<comment type="caution">
    <text evidence="2">The sequence shown here is derived from an EMBL/GenBank/DDBJ whole genome shotgun (WGS) entry which is preliminary data.</text>
</comment>
<dbReference type="PANTHER" id="PTHR42842:SF3">
    <property type="entry name" value="FAD_NAD(P)-BINDING OXIDOREDUCTASE FAMILY PROTEIN"/>
    <property type="match status" value="1"/>
</dbReference>
<dbReference type="InterPro" id="IPR028348">
    <property type="entry name" value="FAD-binding_protein"/>
</dbReference>
<dbReference type="Pfam" id="PF21688">
    <property type="entry name" value="FAD-depend_C"/>
    <property type="match status" value="1"/>
</dbReference>